<proteinExistence type="inferred from homology"/>
<dbReference type="GO" id="GO:0016020">
    <property type="term" value="C:membrane"/>
    <property type="evidence" value="ECO:0007669"/>
    <property type="project" value="UniProtKB-SubCell"/>
</dbReference>
<keyword evidence="8 9" id="KW-0472">Membrane</keyword>
<feature type="transmembrane region" description="Helical" evidence="9">
    <location>
        <begin position="320"/>
        <end position="340"/>
    </location>
</feature>
<feature type="transmembrane region" description="Helical" evidence="9">
    <location>
        <begin position="142"/>
        <end position="175"/>
    </location>
</feature>
<evidence type="ECO:0000256" key="5">
    <source>
        <dbReference type="ARBA" id="ARBA00022741"/>
    </source>
</evidence>
<keyword evidence="6 9" id="KW-0067">ATP-binding</keyword>
<feature type="transmembrane region" description="Helical" evidence="9">
    <location>
        <begin position="469"/>
        <end position="487"/>
    </location>
</feature>
<dbReference type="PANTHER" id="PTHR31187">
    <property type="match status" value="1"/>
</dbReference>
<feature type="transmembrane region" description="Helical" evidence="9">
    <location>
        <begin position="68"/>
        <end position="89"/>
    </location>
</feature>
<feature type="transmembrane region" description="Helical" evidence="9">
    <location>
        <begin position="282"/>
        <end position="300"/>
    </location>
</feature>
<evidence type="ECO:0000256" key="1">
    <source>
        <dbReference type="ARBA" id="ARBA00004141"/>
    </source>
</evidence>
<evidence type="ECO:0000256" key="7">
    <source>
        <dbReference type="ARBA" id="ARBA00022989"/>
    </source>
</evidence>
<feature type="transmembrane region" description="Helical" evidence="9">
    <location>
        <begin position="187"/>
        <end position="210"/>
    </location>
</feature>
<feature type="transmembrane region" description="Helical" evidence="9">
    <location>
        <begin position="352"/>
        <end position="373"/>
    </location>
</feature>
<dbReference type="InterPro" id="IPR036259">
    <property type="entry name" value="MFS_trans_sf"/>
</dbReference>
<evidence type="ECO:0000256" key="9">
    <source>
        <dbReference type="RuleBase" id="RU363121"/>
    </source>
</evidence>
<gene>
    <name evidence="10" type="ORF">CfP315_0054</name>
</gene>
<accession>A0AA48HXJ3</accession>
<name>A0AA48HXJ3_9FIRM</name>
<dbReference type="Pfam" id="PF03219">
    <property type="entry name" value="TLC"/>
    <property type="match status" value="1"/>
</dbReference>
<evidence type="ECO:0000256" key="4">
    <source>
        <dbReference type="ARBA" id="ARBA00022692"/>
    </source>
</evidence>
<evidence type="ECO:0000313" key="10">
    <source>
        <dbReference type="EMBL" id="BED91564.1"/>
    </source>
</evidence>
<sequence length="497" mass="56732">MPEATKIQKFGKIRSILWPIHNFELKKILPMNLLLFCILFVFTATRNLKDIFIQKYAIFGGTELISSLKTLFVLPITFVITMLLSAFINKSGMKRIFYVVCSFYGVFFLIFAFFIFPNVNSIQVSEDAVLKLFQSFPSQLRYIILCIINWPYTIFYIFAETWGSIALNYLFWSLANQITKKNEVTRFYALYLFFGNNGGLLAGACLYLMSNTSNRVVFDNNLKLLCIISSVFCFLIMGIYYYISKVVMKDEKLYDTSQIESKKEKLKIGFFEGIKILFTNPYVFLIFMLPVCCGIGINLYEGIFKAYLATTFDVIKMSKLQGMLLIFTTIFTVILNIAAVHILRKYSWKTNALIMPTILTITVTAFYLLIFYVKTSQSNISYILGLSIPILTVWVGIIVDIFSKGATYCLFDPTKSMVYIPLDKQIKEQSQAAVELIGGKGGKAGGGLITMLILAFSSGSTLLDHIPMFLVLFLMVMLAWIFSVIKLSKEYERKKTQ</sequence>
<protein>
    <recommendedName>
        <fullName evidence="9">ADP,ATP carrier protein</fullName>
    </recommendedName>
</protein>
<dbReference type="GO" id="GO:0005524">
    <property type="term" value="F:ATP binding"/>
    <property type="evidence" value="ECO:0007669"/>
    <property type="project" value="UniProtKB-KW"/>
</dbReference>
<feature type="transmembrane region" description="Helical" evidence="9">
    <location>
        <begin position="379"/>
        <end position="402"/>
    </location>
</feature>
<dbReference type="InterPro" id="IPR004667">
    <property type="entry name" value="ADP_ATP_car_bac_type"/>
</dbReference>
<keyword evidence="4 9" id="KW-0812">Transmembrane</keyword>
<keyword evidence="7 9" id="KW-1133">Transmembrane helix</keyword>
<evidence type="ECO:0000256" key="6">
    <source>
        <dbReference type="ARBA" id="ARBA00022840"/>
    </source>
</evidence>
<comment type="similarity">
    <text evidence="2 9">Belongs to the ADP/ATP translocase tlc family.</text>
</comment>
<feature type="transmembrane region" description="Helical" evidence="9">
    <location>
        <begin position="28"/>
        <end position="48"/>
    </location>
</feature>
<dbReference type="SUPFAM" id="SSF103473">
    <property type="entry name" value="MFS general substrate transporter"/>
    <property type="match status" value="1"/>
</dbReference>
<keyword evidence="3 9" id="KW-0813">Transport</keyword>
<feature type="transmembrane region" description="Helical" evidence="9">
    <location>
        <begin position="222"/>
        <end position="243"/>
    </location>
</feature>
<feature type="transmembrane region" description="Helical" evidence="9">
    <location>
        <begin position="96"/>
        <end position="116"/>
    </location>
</feature>
<dbReference type="KEGG" id="ips:CfP315_0054"/>
<evidence type="ECO:0000256" key="3">
    <source>
        <dbReference type="ARBA" id="ARBA00022448"/>
    </source>
</evidence>
<dbReference type="EMBL" id="AP027924">
    <property type="protein sequence ID" value="BED91564.1"/>
    <property type="molecule type" value="Genomic_DNA"/>
</dbReference>
<organism evidence="10">
    <name type="scientific">Candidatus Improbicoccus pseudotrichonymphae</name>
    <dbReference type="NCBI Taxonomy" id="3033792"/>
    <lineage>
        <taxon>Bacteria</taxon>
        <taxon>Bacillati</taxon>
        <taxon>Bacillota</taxon>
        <taxon>Clostridia</taxon>
        <taxon>Candidatus Improbicoccus</taxon>
    </lineage>
</organism>
<evidence type="ECO:0000256" key="2">
    <source>
        <dbReference type="ARBA" id="ARBA00007127"/>
    </source>
</evidence>
<evidence type="ECO:0000256" key="8">
    <source>
        <dbReference type="ARBA" id="ARBA00023136"/>
    </source>
</evidence>
<keyword evidence="5 9" id="KW-0547">Nucleotide-binding</keyword>
<dbReference type="GO" id="GO:0005471">
    <property type="term" value="F:ATP:ADP antiporter activity"/>
    <property type="evidence" value="ECO:0007669"/>
    <property type="project" value="InterPro"/>
</dbReference>
<dbReference type="PANTHER" id="PTHR31187:SF1">
    <property type="entry name" value="ADP,ATP CARRIER PROTEIN 1"/>
    <property type="match status" value="1"/>
</dbReference>
<comment type="subcellular location">
    <subcellularLocation>
        <location evidence="1 9">Membrane</location>
        <topology evidence="1 9">Multi-pass membrane protein</topology>
    </subcellularLocation>
</comment>
<dbReference type="Proteomes" id="UP001337580">
    <property type="component" value="Chromosome"/>
</dbReference>
<dbReference type="AlphaFoldDB" id="A0AA48HXJ3"/>
<reference evidence="10" key="1">
    <citation type="journal article" date="2023" name="ISME J.">
        <title>Emergence of putative energy parasites within Clostridia revealed by genome analysis of a novel endosymbiotic clade.</title>
        <authorList>
            <person name="Takahashi K."/>
            <person name="Kuwahara H."/>
            <person name="Horikawa Y."/>
            <person name="Izawa K."/>
            <person name="Kato D."/>
            <person name="Inagaki T."/>
            <person name="Yuki M."/>
            <person name="Ohkuma M."/>
            <person name="Hongoh Y."/>
        </authorList>
    </citation>
    <scope>NUCLEOTIDE SEQUENCE</scope>
    <source>
        <strain evidence="10">CfP3-15</strain>
    </source>
</reference>